<keyword evidence="3" id="KW-1185">Reference proteome</keyword>
<name>A0ABV2B131_9GAMM</name>
<dbReference type="RefSeq" id="WP_353111110.1">
    <property type="nucleotide sequence ID" value="NZ_APND01000003.1"/>
</dbReference>
<dbReference type="Proteomes" id="UP001460888">
    <property type="component" value="Unassembled WGS sequence"/>
</dbReference>
<evidence type="ECO:0000313" key="3">
    <source>
        <dbReference type="Proteomes" id="UP001460888"/>
    </source>
</evidence>
<sequence>MRWSRYALGLAIAGNVAVIASLFLLAGVSAGPRLVLAVVFSLPLIASLNGLCRARLYTAAWASMAAMFYLAYAMVEYIAGAGTAAVDICLAGSIAMFVGTVVFAKWDARENEAARD</sequence>
<proteinExistence type="predicted"/>
<keyword evidence="1" id="KW-1133">Transmembrane helix</keyword>
<feature type="transmembrane region" description="Helical" evidence="1">
    <location>
        <begin position="7"/>
        <end position="28"/>
    </location>
</feature>
<protein>
    <recommendedName>
        <fullName evidence="4">DUF2069 domain-containing protein</fullName>
    </recommendedName>
</protein>
<reference evidence="2 3" key="1">
    <citation type="submission" date="2013-03" db="EMBL/GenBank/DDBJ databases">
        <title>Salinisphaera dokdonensis CL-ES53 Genome Sequencing.</title>
        <authorList>
            <person name="Li C."/>
            <person name="Lai Q."/>
            <person name="Shao Z."/>
        </authorList>
    </citation>
    <scope>NUCLEOTIDE SEQUENCE [LARGE SCALE GENOMIC DNA]</scope>
    <source>
        <strain evidence="2 3">CL-ES53</strain>
    </source>
</reference>
<evidence type="ECO:0000313" key="2">
    <source>
        <dbReference type="EMBL" id="MES1929602.1"/>
    </source>
</evidence>
<organism evidence="2 3">
    <name type="scientific">Salinisphaera dokdonensis CL-ES53</name>
    <dbReference type="NCBI Taxonomy" id="1304272"/>
    <lineage>
        <taxon>Bacteria</taxon>
        <taxon>Pseudomonadati</taxon>
        <taxon>Pseudomonadota</taxon>
        <taxon>Gammaproteobacteria</taxon>
        <taxon>Salinisphaerales</taxon>
        <taxon>Salinisphaeraceae</taxon>
        <taxon>Salinisphaera</taxon>
    </lineage>
</organism>
<keyword evidence="1" id="KW-0472">Membrane</keyword>
<evidence type="ECO:0000256" key="1">
    <source>
        <dbReference type="SAM" id="Phobius"/>
    </source>
</evidence>
<gene>
    <name evidence="2" type="ORF">SADO_10109</name>
</gene>
<feature type="transmembrane region" description="Helical" evidence="1">
    <location>
        <begin position="85"/>
        <end position="106"/>
    </location>
</feature>
<feature type="transmembrane region" description="Helical" evidence="1">
    <location>
        <begin position="59"/>
        <end position="79"/>
    </location>
</feature>
<keyword evidence="1" id="KW-0812">Transmembrane</keyword>
<feature type="transmembrane region" description="Helical" evidence="1">
    <location>
        <begin position="34"/>
        <end position="52"/>
    </location>
</feature>
<dbReference type="InterPro" id="IPR018643">
    <property type="entry name" value="DUF2069_membrane"/>
</dbReference>
<dbReference type="EMBL" id="APND01000003">
    <property type="protein sequence ID" value="MES1929602.1"/>
    <property type="molecule type" value="Genomic_DNA"/>
</dbReference>
<evidence type="ECO:0008006" key="4">
    <source>
        <dbReference type="Google" id="ProtNLM"/>
    </source>
</evidence>
<accession>A0ABV2B131</accession>
<comment type="caution">
    <text evidence="2">The sequence shown here is derived from an EMBL/GenBank/DDBJ whole genome shotgun (WGS) entry which is preliminary data.</text>
</comment>
<dbReference type="Pfam" id="PF09842">
    <property type="entry name" value="DUF2069"/>
    <property type="match status" value="1"/>
</dbReference>